<evidence type="ECO:0000256" key="6">
    <source>
        <dbReference type="ARBA" id="ARBA00023077"/>
    </source>
</evidence>
<keyword evidence="6 11" id="KW-0798">TonB box</keyword>
<evidence type="ECO:0000256" key="9">
    <source>
        <dbReference type="ARBA" id="ARBA00023237"/>
    </source>
</evidence>
<dbReference type="InterPro" id="IPR039426">
    <property type="entry name" value="TonB-dep_rcpt-like"/>
</dbReference>
<dbReference type="Gene3D" id="2.170.130.10">
    <property type="entry name" value="TonB-dependent receptor, plug domain"/>
    <property type="match status" value="1"/>
</dbReference>
<keyword evidence="2 10" id="KW-0813">Transport</keyword>
<dbReference type="Proteomes" id="UP000886722">
    <property type="component" value="Unassembled WGS sequence"/>
</dbReference>
<evidence type="ECO:0000259" key="12">
    <source>
        <dbReference type="Pfam" id="PF00593"/>
    </source>
</evidence>
<dbReference type="GO" id="GO:0009279">
    <property type="term" value="C:cell outer membrane"/>
    <property type="evidence" value="ECO:0007669"/>
    <property type="project" value="UniProtKB-SubCell"/>
</dbReference>
<dbReference type="InterPro" id="IPR036942">
    <property type="entry name" value="Beta-barrel_TonB_sf"/>
</dbReference>
<comment type="caution">
    <text evidence="14">The sequence shown here is derived from an EMBL/GenBank/DDBJ whole genome shotgun (WGS) entry which is preliminary data.</text>
</comment>
<evidence type="ECO:0000256" key="11">
    <source>
        <dbReference type="RuleBase" id="RU003357"/>
    </source>
</evidence>
<evidence type="ECO:0000256" key="3">
    <source>
        <dbReference type="ARBA" id="ARBA00022452"/>
    </source>
</evidence>
<proteinExistence type="inferred from homology"/>
<feature type="domain" description="TonB-dependent receptor-like beta-barrel" evidence="12">
    <location>
        <begin position="203"/>
        <end position="645"/>
    </location>
</feature>
<dbReference type="PANTHER" id="PTHR30069:SF29">
    <property type="entry name" value="HEMOGLOBIN AND HEMOGLOBIN-HAPTOGLOBIN-BINDING PROTEIN 1-RELATED"/>
    <property type="match status" value="1"/>
</dbReference>
<comment type="similarity">
    <text evidence="10 11">Belongs to the TonB-dependent receptor family.</text>
</comment>
<evidence type="ECO:0000256" key="8">
    <source>
        <dbReference type="ARBA" id="ARBA00023170"/>
    </source>
</evidence>
<keyword evidence="7 10" id="KW-0472">Membrane</keyword>
<accession>A0A9D1GFA2</accession>
<evidence type="ECO:0000259" key="13">
    <source>
        <dbReference type="Pfam" id="PF07715"/>
    </source>
</evidence>
<evidence type="ECO:0000313" key="14">
    <source>
        <dbReference type="EMBL" id="HIT39801.1"/>
    </source>
</evidence>
<protein>
    <submittedName>
        <fullName evidence="14">TonB-dependent receptor</fullName>
    </submittedName>
</protein>
<reference evidence="14" key="1">
    <citation type="submission" date="2020-10" db="EMBL/GenBank/DDBJ databases">
        <authorList>
            <person name="Gilroy R."/>
        </authorList>
    </citation>
    <scope>NUCLEOTIDE SEQUENCE</scope>
    <source>
        <strain evidence="14">21143</strain>
    </source>
</reference>
<feature type="domain" description="TonB-dependent receptor plug" evidence="13">
    <location>
        <begin position="54"/>
        <end position="144"/>
    </location>
</feature>
<dbReference type="PANTHER" id="PTHR30069">
    <property type="entry name" value="TONB-DEPENDENT OUTER MEMBRANE RECEPTOR"/>
    <property type="match status" value="1"/>
</dbReference>
<dbReference type="AlphaFoldDB" id="A0A9D1GFA2"/>
<evidence type="ECO:0000256" key="7">
    <source>
        <dbReference type="ARBA" id="ARBA00023136"/>
    </source>
</evidence>
<evidence type="ECO:0000256" key="2">
    <source>
        <dbReference type="ARBA" id="ARBA00022448"/>
    </source>
</evidence>
<evidence type="ECO:0000256" key="5">
    <source>
        <dbReference type="ARBA" id="ARBA00022729"/>
    </source>
</evidence>
<dbReference type="Pfam" id="PF07715">
    <property type="entry name" value="Plug"/>
    <property type="match status" value="1"/>
</dbReference>
<dbReference type="GO" id="GO:0015344">
    <property type="term" value="F:siderophore uptake transmembrane transporter activity"/>
    <property type="evidence" value="ECO:0007669"/>
    <property type="project" value="TreeGrafter"/>
</dbReference>
<keyword evidence="8 14" id="KW-0675">Receptor</keyword>
<dbReference type="InterPro" id="IPR037066">
    <property type="entry name" value="Plug_dom_sf"/>
</dbReference>
<dbReference type="GO" id="GO:0044718">
    <property type="term" value="P:siderophore transmembrane transport"/>
    <property type="evidence" value="ECO:0007669"/>
    <property type="project" value="TreeGrafter"/>
</dbReference>
<gene>
    <name evidence="14" type="ORF">IAD06_07165</name>
</gene>
<name>A0A9D1GFA2_9BACT</name>
<dbReference type="PROSITE" id="PS52016">
    <property type="entry name" value="TONB_DEPENDENT_REC_3"/>
    <property type="match status" value="1"/>
</dbReference>
<evidence type="ECO:0000256" key="10">
    <source>
        <dbReference type="PROSITE-ProRule" id="PRU01360"/>
    </source>
</evidence>
<comment type="subcellular location">
    <subcellularLocation>
        <location evidence="1 10">Cell outer membrane</location>
        <topology evidence="1 10">Multi-pass membrane protein</topology>
    </subcellularLocation>
</comment>
<dbReference type="Pfam" id="PF00593">
    <property type="entry name" value="TonB_dep_Rec_b-barrel"/>
    <property type="match status" value="1"/>
</dbReference>
<dbReference type="InterPro" id="IPR012910">
    <property type="entry name" value="Plug_dom"/>
</dbReference>
<dbReference type="InterPro" id="IPR000531">
    <property type="entry name" value="Beta-barrel_TonB"/>
</dbReference>
<keyword evidence="4 10" id="KW-0812">Transmembrane</keyword>
<keyword evidence="3 10" id="KW-1134">Transmembrane beta strand</keyword>
<sequence length="671" mass="78097">MKQIKRLRWFVVFLLPLFGGKTISLHAQNRLDSLQHLQELTVTARRQNEVIPPQKLSGEKLRRLNSFSVADAIRYFSGVQLKDYGGVGGLKTVNIRSLGANHVGVFYDGIQLGNAQNGQIDLGKFSLDNMEEISLYNGQKSEIFQSAKDFGNSGAVYLRSRRPQFSANEKYHLRLTMKCGSFGLANPSVLWEQKINDRVSSLFNAEYTYATGRYKFRYRRTLPDGSTAYDTTAVRQNGDIESLRIEGGFFGTTPNGKWNAKAYYYDSERGIPGPILNNVWRHGERQWDRNFFTQGSWQNDFGRYKLLVNAKYAYDYTEYLRDDPKEIYIHNHYRQQEGYLSAAHLFHLFSWWDISLSTDFQWNYLDADLRDFVYPTRYTEMAAIATSFQWKGVHIQGSLLGTFIQDKLGDKRITASPRKNEFSPALFANYKPFARHDFRVRAFCKKSFRMPTFNDLYYTDVGNKYLKPEYTVQYDGGIVYRKNWKQKFFRSLEIQADGYYNIITNKIIAYPTGRQFRWSMLNLGRVEIRGCDISVQTVWQLGKVEMGLHGNYTYQKAQDFTNPKNKFYGDQIPYTPQHSGSILLWGTWKRWNLNYSFIYTGERYSNSENIPVNYLQPWYTSDIALSHTFSIKKVGFKAACEVSNLFNQHYDVIVNYPMPGTNFKITLTIQI</sequence>
<keyword evidence="9 10" id="KW-0998">Cell outer membrane</keyword>
<dbReference type="Gene3D" id="2.40.170.20">
    <property type="entry name" value="TonB-dependent receptor, beta-barrel domain"/>
    <property type="match status" value="1"/>
</dbReference>
<reference evidence="14" key="2">
    <citation type="journal article" date="2021" name="PeerJ">
        <title>Extensive microbial diversity within the chicken gut microbiome revealed by metagenomics and culture.</title>
        <authorList>
            <person name="Gilroy R."/>
            <person name="Ravi A."/>
            <person name="Getino M."/>
            <person name="Pursley I."/>
            <person name="Horton D.L."/>
            <person name="Alikhan N.F."/>
            <person name="Baker D."/>
            <person name="Gharbi K."/>
            <person name="Hall N."/>
            <person name="Watson M."/>
            <person name="Adriaenssens E.M."/>
            <person name="Foster-Nyarko E."/>
            <person name="Jarju S."/>
            <person name="Secka A."/>
            <person name="Antonio M."/>
            <person name="Oren A."/>
            <person name="Chaudhuri R.R."/>
            <person name="La Ragione R."/>
            <person name="Hildebrand F."/>
            <person name="Pallen M.J."/>
        </authorList>
    </citation>
    <scope>NUCLEOTIDE SEQUENCE</scope>
    <source>
        <strain evidence="14">21143</strain>
    </source>
</reference>
<evidence type="ECO:0000256" key="4">
    <source>
        <dbReference type="ARBA" id="ARBA00022692"/>
    </source>
</evidence>
<evidence type="ECO:0000256" key="1">
    <source>
        <dbReference type="ARBA" id="ARBA00004571"/>
    </source>
</evidence>
<dbReference type="SUPFAM" id="SSF56935">
    <property type="entry name" value="Porins"/>
    <property type="match status" value="1"/>
</dbReference>
<dbReference type="EMBL" id="DVKT01000054">
    <property type="protein sequence ID" value="HIT39801.1"/>
    <property type="molecule type" value="Genomic_DNA"/>
</dbReference>
<evidence type="ECO:0000313" key="15">
    <source>
        <dbReference type="Proteomes" id="UP000886722"/>
    </source>
</evidence>
<keyword evidence="5" id="KW-0732">Signal</keyword>
<organism evidence="14 15">
    <name type="scientific">Candidatus Caccoplasma intestinavium</name>
    <dbReference type="NCBI Taxonomy" id="2840716"/>
    <lineage>
        <taxon>Bacteria</taxon>
        <taxon>Pseudomonadati</taxon>
        <taxon>Bacteroidota</taxon>
        <taxon>Bacteroidia</taxon>
        <taxon>Bacteroidales</taxon>
        <taxon>Bacteroidaceae</taxon>
        <taxon>Bacteroidaceae incertae sedis</taxon>
        <taxon>Candidatus Caccoplasma</taxon>
    </lineage>
</organism>